<dbReference type="PANTHER" id="PTHR22916:SF51">
    <property type="entry name" value="GLYCOSYLTRANSFERASE EPSH-RELATED"/>
    <property type="match status" value="1"/>
</dbReference>
<reference evidence="4 5" key="1">
    <citation type="journal article" date="2017" name="BMC Genomics">
        <title>Genome sequencing of 39 Akkermansia muciniphila isolates reveals its population structure, genomic and functional diverisity, and global distribution in mammalian gut microbiotas.</title>
        <authorList>
            <person name="Guo X."/>
            <person name="Li S."/>
            <person name="Zhang J."/>
            <person name="Wu F."/>
            <person name="Li X."/>
            <person name="Wu D."/>
            <person name="Zhang M."/>
            <person name="Ou Z."/>
            <person name="Jie Z."/>
            <person name="Yan Q."/>
            <person name="Li P."/>
            <person name="Yi J."/>
            <person name="Peng Y."/>
        </authorList>
    </citation>
    <scope>NUCLEOTIDE SEQUENCE [LARGE SCALE GENOMIC DNA]</scope>
    <source>
        <strain evidence="4 5">GP24</strain>
    </source>
</reference>
<dbReference type="InterPro" id="IPR001173">
    <property type="entry name" value="Glyco_trans_2-like"/>
</dbReference>
<organism evidence="4 5">
    <name type="scientific">Akkermansia muciniphila</name>
    <dbReference type="NCBI Taxonomy" id="239935"/>
    <lineage>
        <taxon>Bacteria</taxon>
        <taxon>Pseudomonadati</taxon>
        <taxon>Verrucomicrobiota</taxon>
        <taxon>Verrucomicrobiia</taxon>
        <taxon>Verrucomicrobiales</taxon>
        <taxon>Akkermansiaceae</taxon>
        <taxon>Akkermansia</taxon>
    </lineage>
</organism>
<evidence type="ECO:0000259" key="3">
    <source>
        <dbReference type="Pfam" id="PF00535"/>
    </source>
</evidence>
<dbReference type="GO" id="GO:0016758">
    <property type="term" value="F:hexosyltransferase activity"/>
    <property type="evidence" value="ECO:0007669"/>
    <property type="project" value="UniProtKB-ARBA"/>
</dbReference>
<protein>
    <recommendedName>
        <fullName evidence="3">Glycosyltransferase 2-like domain-containing protein</fullName>
    </recommendedName>
</protein>
<dbReference type="PANTHER" id="PTHR22916">
    <property type="entry name" value="GLYCOSYLTRANSFERASE"/>
    <property type="match status" value="1"/>
</dbReference>
<evidence type="ECO:0000256" key="2">
    <source>
        <dbReference type="ARBA" id="ARBA00022679"/>
    </source>
</evidence>
<dbReference type="CDD" id="cd00761">
    <property type="entry name" value="Glyco_tranf_GTA_type"/>
    <property type="match status" value="1"/>
</dbReference>
<keyword evidence="1" id="KW-0328">Glycosyltransferase</keyword>
<dbReference type="EMBL" id="PJKA01000010">
    <property type="protein sequence ID" value="PNC18030.1"/>
    <property type="molecule type" value="Genomic_DNA"/>
</dbReference>
<evidence type="ECO:0000313" key="4">
    <source>
        <dbReference type="EMBL" id="PNC18030.1"/>
    </source>
</evidence>
<dbReference type="Proteomes" id="UP000236000">
    <property type="component" value="Unassembled WGS sequence"/>
</dbReference>
<proteinExistence type="predicted"/>
<sequence length="344" mass="39173">MLQPLVSIIIPVFKVEEHLRQCLDSVLSQTVEEWECICINDGSPDGSGAILDEYGARDARFRIIHKRNEGVSAARNQGMELASAPWLTFVDSDDWMEPDALECLLASMKESRADMAVCSIFIHQSNREDAYTETPCRPLGNLPECPVTNEAFSGSSLVDVSVWAKLFKTETVRRNGIHFIPDLKVSEDMEFSTRLLCHCNRISIIPRPLYHYRAGHESSIMNNLMNGRMSTADFINSLRTIYHLYQCVPRGLPGKERRERVTGTLRRALAGKNFYGQVLRRLAREDRAAILGSTAFPYSTYLRKGKKMTSLRLMFRHWRMQAGIGMRLLSLLNRIRTPFQSGRP</sequence>
<dbReference type="OrthoDB" id="396512at2"/>
<dbReference type="RefSeq" id="WP_102713252.1">
    <property type="nucleotide sequence ID" value="NZ_PJKA01000010.1"/>
</dbReference>
<accession>A0A2N8HDK2</accession>
<evidence type="ECO:0000256" key="1">
    <source>
        <dbReference type="ARBA" id="ARBA00022676"/>
    </source>
</evidence>
<dbReference type="AlphaFoldDB" id="A0A2N8HDK2"/>
<dbReference type="SUPFAM" id="SSF53448">
    <property type="entry name" value="Nucleotide-diphospho-sugar transferases"/>
    <property type="match status" value="1"/>
</dbReference>
<gene>
    <name evidence="4" type="ORF">CXU22_05155</name>
</gene>
<feature type="domain" description="Glycosyltransferase 2-like" evidence="3">
    <location>
        <begin position="7"/>
        <end position="130"/>
    </location>
</feature>
<dbReference type="InterPro" id="IPR029044">
    <property type="entry name" value="Nucleotide-diphossugar_trans"/>
</dbReference>
<dbReference type="Pfam" id="PF00535">
    <property type="entry name" value="Glycos_transf_2"/>
    <property type="match status" value="1"/>
</dbReference>
<name>A0A2N8HDK2_9BACT</name>
<keyword evidence="2" id="KW-0808">Transferase</keyword>
<comment type="caution">
    <text evidence="4">The sequence shown here is derived from an EMBL/GenBank/DDBJ whole genome shotgun (WGS) entry which is preliminary data.</text>
</comment>
<dbReference type="Gene3D" id="3.90.550.10">
    <property type="entry name" value="Spore Coat Polysaccharide Biosynthesis Protein SpsA, Chain A"/>
    <property type="match status" value="1"/>
</dbReference>
<evidence type="ECO:0000313" key="5">
    <source>
        <dbReference type="Proteomes" id="UP000236000"/>
    </source>
</evidence>